<dbReference type="Proteomes" id="UP000276029">
    <property type="component" value="Unassembled WGS sequence"/>
</dbReference>
<comment type="function">
    <text evidence="10">Part of the twin-arginine translocation (Tat) system that transports large folded proteins containing a characteristic twin-arginine motif in their signal peptide across membranes. TatA could form the protein-conducting channel of the Tat system.</text>
</comment>
<dbReference type="EMBL" id="AP018711">
    <property type="protein sequence ID" value="BBE35860.1"/>
    <property type="molecule type" value="Genomic_DNA"/>
</dbReference>
<dbReference type="AlphaFoldDB" id="A0AAD1G2L3"/>
<evidence type="ECO:0000256" key="11">
    <source>
        <dbReference type="SAM" id="MobiDB-lite"/>
    </source>
</evidence>
<comment type="subunit">
    <text evidence="10">The Tat system comprises two distinct complexes: a TatABC complex, containing multiple copies of TatA, TatB and TatC subunits, and a separate TatA complex, containing only TatA subunits. Substrates initially bind to the TatABC complex, which probably triggers association of the separate TatA complex to form the active translocon.</text>
</comment>
<dbReference type="HAMAP" id="MF_00236">
    <property type="entry name" value="TatA_E"/>
    <property type="match status" value="1"/>
</dbReference>
<organism evidence="12 14">
    <name type="scientific">Sphingosinicella microcystinivorans</name>
    <dbReference type="NCBI Taxonomy" id="335406"/>
    <lineage>
        <taxon>Bacteria</taxon>
        <taxon>Pseudomonadati</taxon>
        <taxon>Pseudomonadota</taxon>
        <taxon>Alphaproteobacteria</taxon>
        <taxon>Sphingomonadales</taxon>
        <taxon>Sphingosinicellaceae</taxon>
        <taxon>Sphingosinicella</taxon>
    </lineage>
</organism>
<keyword evidence="9 10" id="KW-0472">Membrane</keyword>
<keyword evidence="5 10" id="KW-0812">Transmembrane</keyword>
<dbReference type="EMBL" id="RBWX01000009">
    <property type="protein sequence ID" value="RKS88049.1"/>
    <property type="molecule type" value="Genomic_DNA"/>
</dbReference>
<feature type="compositionally biased region" description="Polar residues" evidence="11">
    <location>
        <begin position="54"/>
        <end position="75"/>
    </location>
</feature>
<dbReference type="KEGG" id="smic:SmB9_35180"/>
<evidence type="ECO:0000256" key="1">
    <source>
        <dbReference type="ARBA" id="ARBA00004162"/>
    </source>
</evidence>
<dbReference type="Pfam" id="PF02416">
    <property type="entry name" value="TatA_B_E"/>
    <property type="match status" value="1"/>
</dbReference>
<reference evidence="12 14" key="1">
    <citation type="submission" date="2018-06" db="EMBL/GenBank/DDBJ databases">
        <title>Complete Genome Sequence of the Microcystin-Degrading Bacterium Sphingosinicella microcystinivorans Strain B-9.</title>
        <authorList>
            <person name="Jin H."/>
            <person name="Nishizawa T."/>
            <person name="Guo Y."/>
            <person name="Nishizawa A."/>
            <person name="Park H."/>
            <person name="Kato H."/>
            <person name="Tsuji K."/>
            <person name="Harada K."/>
        </authorList>
    </citation>
    <scope>NUCLEOTIDE SEQUENCE [LARGE SCALE GENOMIC DNA]</scope>
    <source>
        <strain evidence="12 14">B9</strain>
    </source>
</reference>
<evidence type="ECO:0000256" key="8">
    <source>
        <dbReference type="ARBA" id="ARBA00023010"/>
    </source>
</evidence>
<dbReference type="Proteomes" id="UP000275727">
    <property type="component" value="Chromosome"/>
</dbReference>
<evidence type="ECO:0000313" key="13">
    <source>
        <dbReference type="EMBL" id="RKS88049.1"/>
    </source>
</evidence>
<evidence type="ECO:0000313" key="15">
    <source>
        <dbReference type="Proteomes" id="UP000276029"/>
    </source>
</evidence>
<evidence type="ECO:0000256" key="4">
    <source>
        <dbReference type="ARBA" id="ARBA00022519"/>
    </source>
</evidence>
<dbReference type="InterPro" id="IPR003369">
    <property type="entry name" value="TatA/B/E"/>
</dbReference>
<evidence type="ECO:0000256" key="10">
    <source>
        <dbReference type="HAMAP-Rule" id="MF_00236"/>
    </source>
</evidence>
<evidence type="ECO:0000256" key="3">
    <source>
        <dbReference type="ARBA" id="ARBA00022475"/>
    </source>
</evidence>
<dbReference type="NCBIfam" id="TIGR01411">
    <property type="entry name" value="tatAE"/>
    <property type="match status" value="1"/>
</dbReference>
<dbReference type="GO" id="GO:0043953">
    <property type="term" value="P:protein transport by the Tat complex"/>
    <property type="evidence" value="ECO:0007669"/>
    <property type="project" value="UniProtKB-UniRule"/>
</dbReference>
<comment type="subcellular location">
    <subcellularLocation>
        <location evidence="1 10">Cell membrane</location>
        <topology evidence="1 10">Single-pass membrane protein</topology>
    </subcellularLocation>
</comment>
<keyword evidence="4" id="KW-0997">Cell inner membrane</keyword>
<comment type="similarity">
    <text evidence="10">Belongs to the TatA/E family.</text>
</comment>
<evidence type="ECO:0000313" key="12">
    <source>
        <dbReference type="EMBL" id="BBE35860.1"/>
    </source>
</evidence>
<keyword evidence="7 10" id="KW-1133">Transmembrane helix</keyword>
<dbReference type="PANTHER" id="PTHR42982">
    <property type="entry name" value="SEC-INDEPENDENT PROTEIN TRANSLOCASE PROTEIN TATA"/>
    <property type="match status" value="1"/>
</dbReference>
<dbReference type="GO" id="GO:0008320">
    <property type="term" value="F:protein transmembrane transporter activity"/>
    <property type="evidence" value="ECO:0007669"/>
    <property type="project" value="UniProtKB-UniRule"/>
</dbReference>
<keyword evidence="2 10" id="KW-0813">Transport</keyword>
<dbReference type="PANTHER" id="PTHR42982:SF1">
    <property type="entry name" value="SEC-INDEPENDENT PROTEIN TRANSLOCASE PROTEIN TATA"/>
    <property type="match status" value="1"/>
</dbReference>
<reference evidence="13 15" key="2">
    <citation type="submission" date="2018-10" db="EMBL/GenBank/DDBJ databases">
        <title>Genomic Encyclopedia of Type Strains, Phase IV (KMG-IV): sequencing the most valuable type-strain genomes for metagenomic binning, comparative biology and taxonomic classification.</title>
        <authorList>
            <person name="Goeker M."/>
        </authorList>
    </citation>
    <scope>NUCLEOTIDE SEQUENCE [LARGE SCALE GENOMIC DNA]</scope>
    <source>
        <strain evidence="13 15">DSM 19791</strain>
    </source>
</reference>
<protein>
    <recommendedName>
        <fullName evidence="10">Sec-independent protein translocase protein TatA</fullName>
    </recommendedName>
</protein>
<feature type="region of interest" description="Disordered" evidence="11">
    <location>
        <begin position="43"/>
        <end position="75"/>
    </location>
</feature>
<dbReference type="Gene3D" id="1.20.5.3310">
    <property type="match status" value="1"/>
</dbReference>
<evidence type="ECO:0000256" key="6">
    <source>
        <dbReference type="ARBA" id="ARBA00022927"/>
    </source>
</evidence>
<evidence type="ECO:0000256" key="7">
    <source>
        <dbReference type="ARBA" id="ARBA00022989"/>
    </source>
</evidence>
<evidence type="ECO:0000256" key="5">
    <source>
        <dbReference type="ARBA" id="ARBA00022692"/>
    </source>
</evidence>
<proteinExistence type="inferred from homology"/>
<keyword evidence="3 10" id="KW-1003">Cell membrane</keyword>
<feature type="transmembrane region" description="Helical" evidence="10">
    <location>
        <begin position="6"/>
        <end position="25"/>
    </location>
</feature>
<dbReference type="GO" id="GO:0033281">
    <property type="term" value="C:TAT protein transport complex"/>
    <property type="evidence" value="ECO:0007669"/>
    <property type="project" value="UniProtKB-UniRule"/>
</dbReference>
<accession>A0AAD1G2L3</accession>
<evidence type="ECO:0000256" key="9">
    <source>
        <dbReference type="ARBA" id="ARBA00023136"/>
    </source>
</evidence>
<dbReference type="RefSeq" id="WP_121051966.1">
    <property type="nucleotide sequence ID" value="NZ_AP018711.1"/>
</dbReference>
<evidence type="ECO:0000256" key="2">
    <source>
        <dbReference type="ARBA" id="ARBA00022448"/>
    </source>
</evidence>
<dbReference type="NCBIfam" id="NF001940">
    <property type="entry name" value="PRK00720.1"/>
    <property type="match status" value="1"/>
</dbReference>
<name>A0AAD1G2L3_SPHMI</name>
<dbReference type="InterPro" id="IPR006312">
    <property type="entry name" value="TatA/E"/>
</dbReference>
<sequence length="75" mass="8192">MGGFSIWHWLIVGIVVILLFGKGRISDVMGDLAKGIKSFKKGLAEDETPAQPRQLGQASPDQTIRSETPQETPRS</sequence>
<keyword evidence="15" id="KW-1185">Reference proteome</keyword>
<evidence type="ECO:0000313" key="14">
    <source>
        <dbReference type="Proteomes" id="UP000275727"/>
    </source>
</evidence>
<keyword evidence="8 10" id="KW-0811">Translocation</keyword>
<keyword evidence="6 10" id="KW-0653">Protein transport</keyword>
<gene>
    <name evidence="10 12" type="primary">tatA</name>
    <name evidence="13" type="ORF">DFR51_2696</name>
    <name evidence="12" type="ORF">SmB9_35180</name>
</gene>